<evidence type="ECO:0000259" key="15">
    <source>
        <dbReference type="PROSITE" id="PS50125"/>
    </source>
</evidence>
<dbReference type="SUPFAM" id="SSF53822">
    <property type="entry name" value="Periplasmic binding protein-like I"/>
    <property type="match status" value="1"/>
</dbReference>
<evidence type="ECO:0000256" key="3">
    <source>
        <dbReference type="ARBA" id="ARBA00012202"/>
    </source>
</evidence>
<dbReference type="GO" id="GO:0004672">
    <property type="term" value="F:protein kinase activity"/>
    <property type="evidence" value="ECO:0007669"/>
    <property type="project" value="InterPro"/>
</dbReference>
<evidence type="ECO:0000256" key="2">
    <source>
        <dbReference type="ARBA" id="ARBA00004167"/>
    </source>
</evidence>
<dbReference type="Pfam" id="PF07714">
    <property type="entry name" value="PK_Tyr_Ser-Thr"/>
    <property type="match status" value="1"/>
</dbReference>
<dbReference type="SUPFAM" id="SSF56112">
    <property type="entry name" value="Protein kinase-like (PK-like)"/>
    <property type="match status" value="1"/>
</dbReference>
<feature type="domain" description="PLD phosphodiesterase" evidence="14">
    <location>
        <begin position="628"/>
        <end position="652"/>
    </location>
</feature>
<keyword evidence="16" id="KW-0675">Receptor</keyword>
<dbReference type="OrthoDB" id="676979at2759"/>
<feature type="domain" description="Protein kinase" evidence="13">
    <location>
        <begin position="474"/>
        <end position="758"/>
    </location>
</feature>
<feature type="chain" id="PRO_5012258235" description="guanylate cyclase" evidence="12">
    <location>
        <begin position="19"/>
        <end position="1003"/>
    </location>
</feature>
<dbReference type="SMART" id="SM00044">
    <property type="entry name" value="CYCc"/>
    <property type="match status" value="1"/>
</dbReference>
<evidence type="ECO:0000313" key="17">
    <source>
        <dbReference type="Proteomes" id="UP000192578"/>
    </source>
</evidence>
<dbReference type="Pfam" id="PF01094">
    <property type="entry name" value="ANF_receptor"/>
    <property type="match status" value="1"/>
</dbReference>
<feature type="transmembrane region" description="Helical" evidence="11">
    <location>
        <begin position="469"/>
        <end position="490"/>
    </location>
</feature>
<evidence type="ECO:0000313" key="16">
    <source>
        <dbReference type="EMBL" id="OQV23705.1"/>
    </source>
</evidence>
<dbReference type="CDD" id="cd07302">
    <property type="entry name" value="CHD"/>
    <property type="match status" value="1"/>
</dbReference>
<dbReference type="Gene3D" id="1.10.510.10">
    <property type="entry name" value="Transferase(Phosphotransferase) domain 1"/>
    <property type="match status" value="1"/>
</dbReference>
<dbReference type="InterPro" id="IPR011009">
    <property type="entry name" value="Kinase-like_dom_sf"/>
</dbReference>
<dbReference type="PROSITE" id="PS50035">
    <property type="entry name" value="PLD"/>
    <property type="match status" value="1"/>
</dbReference>
<evidence type="ECO:0000259" key="14">
    <source>
        <dbReference type="PROSITE" id="PS50035"/>
    </source>
</evidence>
<comment type="catalytic activity">
    <reaction evidence="1">
        <text>GTP = 3',5'-cyclic GMP + diphosphate</text>
        <dbReference type="Rhea" id="RHEA:13665"/>
        <dbReference type="ChEBI" id="CHEBI:33019"/>
        <dbReference type="ChEBI" id="CHEBI:37565"/>
        <dbReference type="ChEBI" id="CHEBI:57746"/>
        <dbReference type="EC" id="4.6.1.2"/>
    </reaction>
</comment>
<evidence type="ECO:0000256" key="4">
    <source>
        <dbReference type="ARBA" id="ARBA00022692"/>
    </source>
</evidence>
<evidence type="ECO:0000256" key="12">
    <source>
        <dbReference type="SAM" id="SignalP"/>
    </source>
</evidence>
<dbReference type="FunFam" id="3.30.70.1230:FF:000030">
    <property type="entry name" value="Si:ch211-215j19.12"/>
    <property type="match status" value="1"/>
</dbReference>
<evidence type="ECO:0000256" key="7">
    <source>
        <dbReference type="ARBA" id="ARBA00023136"/>
    </source>
</evidence>
<dbReference type="PROSITE" id="PS50125">
    <property type="entry name" value="GUANYLATE_CYCLASE_2"/>
    <property type="match status" value="1"/>
</dbReference>
<evidence type="ECO:0000256" key="9">
    <source>
        <dbReference type="ARBA" id="ARBA00023239"/>
    </source>
</evidence>
<dbReference type="PANTHER" id="PTHR11920:SF499">
    <property type="entry name" value="GUANYLATE CYCLASE DOMAIN-CONTAINING PROTEIN"/>
    <property type="match status" value="1"/>
</dbReference>
<dbReference type="Gene3D" id="3.30.70.1230">
    <property type="entry name" value="Nucleotide cyclase"/>
    <property type="match status" value="1"/>
</dbReference>
<dbReference type="GO" id="GO:0035556">
    <property type="term" value="P:intracellular signal transduction"/>
    <property type="evidence" value="ECO:0007669"/>
    <property type="project" value="InterPro"/>
</dbReference>
<dbReference type="GO" id="GO:0007168">
    <property type="term" value="P:receptor guanylyl cyclase signaling pathway"/>
    <property type="evidence" value="ECO:0007669"/>
    <property type="project" value="TreeGrafter"/>
</dbReference>
<dbReference type="AlphaFoldDB" id="A0A1W0X851"/>
<keyword evidence="6 11" id="KW-1133">Transmembrane helix</keyword>
<keyword evidence="8" id="KW-0325">Glycoprotein</keyword>
<keyword evidence="5" id="KW-0547">Nucleotide-binding</keyword>
<evidence type="ECO:0000256" key="8">
    <source>
        <dbReference type="ARBA" id="ARBA00023180"/>
    </source>
</evidence>
<organism evidence="16 17">
    <name type="scientific">Hypsibius exemplaris</name>
    <name type="common">Freshwater tardigrade</name>
    <dbReference type="NCBI Taxonomy" id="2072580"/>
    <lineage>
        <taxon>Eukaryota</taxon>
        <taxon>Metazoa</taxon>
        <taxon>Ecdysozoa</taxon>
        <taxon>Tardigrada</taxon>
        <taxon>Eutardigrada</taxon>
        <taxon>Parachela</taxon>
        <taxon>Hypsibioidea</taxon>
        <taxon>Hypsibiidae</taxon>
        <taxon>Hypsibius</taxon>
    </lineage>
</organism>
<dbReference type="GO" id="GO:0004383">
    <property type="term" value="F:guanylate cyclase activity"/>
    <property type="evidence" value="ECO:0007669"/>
    <property type="project" value="UniProtKB-EC"/>
</dbReference>
<dbReference type="Gene3D" id="3.40.50.2300">
    <property type="match status" value="1"/>
</dbReference>
<accession>A0A1W0X851</accession>
<dbReference type="EMBL" id="MTYJ01000010">
    <property type="protein sequence ID" value="OQV23705.1"/>
    <property type="molecule type" value="Genomic_DNA"/>
</dbReference>
<dbReference type="GO" id="GO:0001653">
    <property type="term" value="F:peptide receptor activity"/>
    <property type="evidence" value="ECO:0007669"/>
    <property type="project" value="TreeGrafter"/>
</dbReference>
<dbReference type="CDD" id="cd06352">
    <property type="entry name" value="PBP1_NPR_GC-like"/>
    <property type="match status" value="1"/>
</dbReference>
<comment type="caution">
    <text evidence="16">The sequence shown here is derived from an EMBL/GenBank/DDBJ whole genome shotgun (WGS) entry which is preliminary data.</text>
</comment>
<evidence type="ECO:0000256" key="5">
    <source>
        <dbReference type="ARBA" id="ARBA00022741"/>
    </source>
</evidence>
<dbReference type="InterPro" id="IPR001054">
    <property type="entry name" value="A/G_cyclase"/>
</dbReference>
<evidence type="ECO:0000256" key="11">
    <source>
        <dbReference type="SAM" id="Phobius"/>
    </source>
</evidence>
<dbReference type="InterPro" id="IPR028082">
    <property type="entry name" value="Peripla_BP_I"/>
</dbReference>
<dbReference type="GO" id="GO:0005886">
    <property type="term" value="C:plasma membrane"/>
    <property type="evidence" value="ECO:0007669"/>
    <property type="project" value="TreeGrafter"/>
</dbReference>
<dbReference type="PANTHER" id="PTHR11920">
    <property type="entry name" value="GUANYLYL CYCLASE"/>
    <property type="match status" value="1"/>
</dbReference>
<keyword evidence="7 11" id="KW-0472">Membrane</keyword>
<reference evidence="17" key="1">
    <citation type="submission" date="2017-01" db="EMBL/GenBank/DDBJ databases">
        <title>Comparative genomics of anhydrobiosis in the tardigrade Hypsibius dujardini.</title>
        <authorList>
            <person name="Yoshida Y."/>
            <person name="Koutsovoulos G."/>
            <person name="Laetsch D."/>
            <person name="Stevens L."/>
            <person name="Kumar S."/>
            <person name="Horikawa D."/>
            <person name="Ishino K."/>
            <person name="Komine S."/>
            <person name="Tomita M."/>
            <person name="Blaxter M."/>
            <person name="Arakawa K."/>
        </authorList>
    </citation>
    <scope>NUCLEOTIDE SEQUENCE [LARGE SCALE GENOMIC DNA]</scope>
    <source>
        <strain evidence="17">Z151</strain>
    </source>
</reference>
<gene>
    <name evidence="16" type="ORF">BV898_02441</name>
</gene>
<dbReference type="InterPro" id="IPR001245">
    <property type="entry name" value="Ser-Thr/Tyr_kinase_cat_dom"/>
</dbReference>
<dbReference type="InterPro" id="IPR029787">
    <property type="entry name" value="Nucleotide_cyclase"/>
</dbReference>
<evidence type="ECO:0000256" key="6">
    <source>
        <dbReference type="ARBA" id="ARBA00022989"/>
    </source>
</evidence>
<keyword evidence="9" id="KW-0456">Lyase</keyword>
<dbReference type="Pfam" id="PF00211">
    <property type="entry name" value="Guanylate_cyc"/>
    <property type="match status" value="1"/>
</dbReference>
<dbReference type="GO" id="GO:0004016">
    <property type="term" value="F:adenylate cyclase activity"/>
    <property type="evidence" value="ECO:0007669"/>
    <property type="project" value="TreeGrafter"/>
</dbReference>
<evidence type="ECO:0000256" key="10">
    <source>
        <dbReference type="ARBA" id="ARBA00023293"/>
    </source>
</evidence>
<keyword evidence="10" id="KW-0141">cGMP biosynthesis</keyword>
<sequence length="1003" mass="113138">MKGVWVMVLAGWVSLTLTNSSSWSGSPVHVQLITSLPYDFNVATAIIYTGAAFELAVEAANNRYAPFLNVSLTMLYNSSHQRCEDISAAAVVTLSDYYYRHRNKANSVYGLVSSPCSEAIGTQSVATEWDWLLFANGLAQDDFLDNNITPTAMAIGGTFRGYAVILLRILAFYRWSHVTLLLQTRTQTTFYNLMASTLLDRAKGENIYNFLFSMDCYSFDNAVPQSMADALDYASKRSRVLVILSPGKTAVDLLLMAEDQGMGNGEFVFINIQPLQQEVYGKASQFDHPLPRYMKIFRSVLVVTYRSAGSELDELNQKIADRTKLRYNRTYDNGSQPLDSYAIQASYDIVDLFALAVNESLATHQPDAEWSGRALAALLTDRNFTDLTTGFMYISKESARFLDLVVFGFSTKTQTMRQMGKWSVALRELSWTNLIIDWPTKDGQPPPDLPNCGFSGLEGDCVHAATVTLLNILLPVILTFGLALLFFVFIRKRRYKSKKKRNWLIAQQDLATRRNSSDGNSWTSGNANWKGKRVWTKSVTMKQLPTEQCFVFLDLLLKPSFKMLHPNINTFFGLCLPENRAILVSNYCKHGSLYDLYYEMSLDWDFKYSLLSDLIEGMYFIHTTLNMVHGRLHAKVCLVDDRFTLRIGELNYHHIVSYLTKQPPRTINYLWTAPEIIDAQTRLSREGDIFAVGLIVTSISSQEEPRRVQHPVGCLVDIPAYVPAEIRLLIERCASDDVQSRPSIQLVKRRFGQMEPLNGTKGNIVDRVFARYSTYTATLENAVRERSEELKRERMKCDEILQQMLPAFVLDKLRTSRIIPAEYFEESTIYFSDLVGFVSWVTLVSPWTVMKMLNLMMAVFDSQIAHYAVQKIESVGDSYMVASGIPTRNDQHAAEICRMALSLIKTFKDDGSFPSGFLLRVGIHSGSCAAGVIGTKVPRYCLFGDAVNIASRMQSHGQGSRVHVSSTTAELILPHREEFICVERGVIPIKGKGKMLTYWLTAP</sequence>
<name>A0A1W0X851_HYPEX</name>
<protein>
    <recommendedName>
        <fullName evidence="3">guanylate cyclase</fullName>
        <ecNumber evidence="3">4.6.1.2</ecNumber>
    </recommendedName>
</protein>
<dbReference type="EC" id="4.6.1.2" evidence="3"/>
<proteinExistence type="predicted"/>
<evidence type="ECO:0000256" key="1">
    <source>
        <dbReference type="ARBA" id="ARBA00001436"/>
    </source>
</evidence>
<feature type="domain" description="Guanylate cyclase" evidence="15">
    <location>
        <begin position="828"/>
        <end position="954"/>
    </location>
</feature>
<dbReference type="InterPro" id="IPR001736">
    <property type="entry name" value="PLipase_D/transphosphatidylase"/>
</dbReference>
<keyword evidence="17" id="KW-1185">Reference proteome</keyword>
<dbReference type="GO" id="GO:0005524">
    <property type="term" value="F:ATP binding"/>
    <property type="evidence" value="ECO:0007669"/>
    <property type="project" value="InterPro"/>
</dbReference>
<keyword evidence="12" id="KW-0732">Signal</keyword>
<dbReference type="InterPro" id="IPR050401">
    <property type="entry name" value="Cyclic_nucleotide_synthase"/>
</dbReference>
<dbReference type="SUPFAM" id="SSF55073">
    <property type="entry name" value="Nucleotide cyclase"/>
    <property type="match status" value="1"/>
</dbReference>
<evidence type="ECO:0000259" key="13">
    <source>
        <dbReference type="PROSITE" id="PS50011"/>
    </source>
</evidence>
<feature type="signal peptide" evidence="12">
    <location>
        <begin position="1"/>
        <end position="18"/>
    </location>
</feature>
<dbReference type="PROSITE" id="PS50011">
    <property type="entry name" value="PROTEIN_KINASE_DOM"/>
    <property type="match status" value="1"/>
</dbReference>
<dbReference type="InterPro" id="IPR000719">
    <property type="entry name" value="Prot_kinase_dom"/>
</dbReference>
<comment type="subcellular location">
    <subcellularLocation>
        <location evidence="2">Membrane</location>
        <topology evidence="2">Single-pass membrane protein</topology>
    </subcellularLocation>
</comment>
<dbReference type="InterPro" id="IPR001828">
    <property type="entry name" value="ANF_lig-bd_rcpt"/>
</dbReference>
<dbReference type="Proteomes" id="UP000192578">
    <property type="component" value="Unassembled WGS sequence"/>
</dbReference>
<keyword evidence="4 11" id="KW-0812">Transmembrane</keyword>